<name>I1D875_9PSEU</name>
<keyword evidence="2" id="KW-1185">Reference proteome</keyword>
<sequence>MTATRFLHLEPMAELEWTEAIEQGFHRTTASSPAEWRNAWIHRAPEADVLRLYRATCARSGPVPSPWWLRALAEGRLRSRAEGFRFEDRVHAFLSARRGWEYVPWGLDGESGYWEFLPSESTVSGHRFPTTISLTDRHPGWLDVLPAHHGPPPEPVMVAGVTELRASVEEFEALR</sequence>
<accession>I1D875</accession>
<organism evidence="1 2">
    <name type="scientific">Saccharomonospora glauca K62</name>
    <dbReference type="NCBI Taxonomy" id="928724"/>
    <lineage>
        <taxon>Bacteria</taxon>
        <taxon>Bacillati</taxon>
        <taxon>Actinomycetota</taxon>
        <taxon>Actinomycetes</taxon>
        <taxon>Pseudonocardiales</taxon>
        <taxon>Pseudonocardiaceae</taxon>
        <taxon>Saccharomonospora</taxon>
    </lineage>
</organism>
<dbReference type="STRING" id="928724.SacglDRAFT_04321"/>
<dbReference type="OrthoDB" id="3684165at2"/>
<reference evidence="2" key="2">
    <citation type="submission" date="2012-01" db="EMBL/GenBank/DDBJ databases">
        <title>Noncontiguous Finished sequence of chromosome of Saccharomonospora glauca K62.</title>
        <authorList>
            <consortium name="US DOE Joint Genome Institute"/>
            <person name="Lucas S."/>
            <person name="Han J."/>
            <person name="Lapidus A."/>
            <person name="Cheng J.-F."/>
            <person name="Goodwin L."/>
            <person name="Pitluck S."/>
            <person name="Peters L."/>
            <person name="Mikhailova N."/>
            <person name="Held B."/>
            <person name="Detter J.C."/>
            <person name="Han C."/>
            <person name="Tapia R."/>
            <person name="Land M."/>
            <person name="Hauser L."/>
            <person name="Kyrpides N."/>
            <person name="Ivanova N."/>
            <person name="Pagani I."/>
            <person name="Brambilla E.-M."/>
            <person name="Klenk H.-P."/>
            <person name="Woyke T."/>
        </authorList>
    </citation>
    <scope>NUCLEOTIDE SEQUENCE [LARGE SCALE GENOMIC DNA]</scope>
    <source>
        <strain evidence="2">K62</strain>
    </source>
</reference>
<reference evidence="1 2" key="1">
    <citation type="submission" date="2011-09" db="EMBL/GenBank/DDBJ databases">
        <authorList>
            <consortium name="US DOE Joint Genome Institute (JGI-PGF)"/>
            <person name="Lucas S."/>
            <person name="Han J."/>
            <person name="Lapidus A."/>
            <person name="Cheng J.-F."/>
            <person name="Goodwin L."/>
            <person name="Pitluck S."/>
            <person name="Peters L."/>
            <person name="Land M.L."/>
            <person name="Hauser L."/>
            <person name="Brambilla E."/>
            <person name="Klenk H.-P."/>
            <person name="Woyke T.J."/>
        </authorList>
    </citation>
    <scope>NUCLEOTIDE SEQUENCE [LARGE SCALE GENOMIC DNA]</scope>
    <source>
        <strain evidence="1 2">K62</strain>
    </source>
</reference>
<dbReference type="eggNOG" id="ENOG5033PR1">
    <property type="taxonomic scope" value="Bacteria"/>
</dbReference>
<dbReference type="AlphaFoldDB" id="I1D875"/>
<dbReference type="HOGENOM" id="CLU_1400867_0_0_11"/>
<evidence type="ECO:0000313" key="1">
    <source>
        <dbReference type="EMBL" id="EIF01150.1"/>
    </source>
</evidence>
<dbReference type="Proteomes" id="UP000005087">
    <property type="component" value="Chromosome"/>
</dbReference>
<proteinExistence type="predicted"/>
<dbReference type="RefSeq" id="WP_005467043.1">
    <property type="nucleotide sequence ID" value="NZ_CM001484.1"/>
</dbReference>
<protein>
    <submittedName>
        <fullName evidence="1">Uncharacterized protein</fullName>
    </submittedName>
</protein>
<evidence type="ECO:0000313" key="2">
    <source>
        <dbReference type="Proteomes" id="UP000005087"/>
    </source>
</evidence>
<dbReference type="EMBL" id="CM001484">
    <property type="protein sequence ID" value="EIF01150.1"/>
    <property type="molecule type" value="Genomic_DNA"/>
</dbReference>
<gene>
    <name evidence="1" type="ORF">SacglDRAFT_04321</name>
</gene>